<feature type="region of interest" description="Disordered" evidence="1">
    <location>
        <begin position="72"/>
        <end position="107"/>
    </location>
</feature>
<evidence type="ECO:0000256" key="1">
    <source>
        <dbReference type="SAM" id="MobiDB-lite"/>
    </source>
</evidence>
<dbReference type="Proteomes" id="UP000820669">
    <property type="component" value="Unassembled WGS sequence"/>
</dbReference>
<accession>A0ABX1SGP6</accession>
<dbReference type="EMBL" id="JAAXLA010000063">
    <property type="protein sequence ID" value="NMI00731.1"/>
    <property type="molecule type" value="Genomic_DNA"/>
</dbReference>
<sequence>MVAEFDPNATERTLMVEYARTLDELDALSAIIAASPTETGSQGQVKLSGAFAAANAARAILVRLATALGIEDEDGTPAVTKPQQRASHAAARARRAQGPPLGHRGID</sequence>
<organism evidence="2 3">
    <name type="scientific">Pseudonocardia acidicola</name>
    <dbReference type="NCBI Taxonomy" id="2724939"/>
    <lineage>
        <taxon>Bacteria</taxon>
        <taxon>Bacillati</taxon>
        <taxon>Actinomycetota</taxon>
        <taxon>Actinomycetes</taxon>
        <taxon>Pseudonocardiales</taxon>
        <taxon>Pseudonocardiaceae</taxon>
        <taxon>Pseudonocardia</taxon>
    </lineage>
</organism>
<name>A0ABX1SGP6_9PSEU</name>
<protein>
    <recommendedName>
        <fullName evidence="4">Terminase small subunit</fullName>
    </recommendedName>
</protein>
<comment type="caution">
    <text evidence="2">The sequence shown here is derived from an EMBL/GenBank/DDBJ whole genome shotgun (WGS) entry which is preliminary data.</text>
</comment>
<proteinExistence type="predicted"/>
<reference evidence="2 3" key="1">
    <citation type="submission" date="2020-04" db="EMBL/GenBank/DDBJ databases">
        <authorList>
            <person name="Klaysubun C."/>
            <person name="Duangmal K."/>
            <person name="Lipun K."/>
        </authorList>
    </citation>
    <scope>NUCLEOTIDE SEQUENCE [LARGE SCALE GENOMIC DNA]</scope>
    <source>
        <strain evidence="2 3">K10HN5</strain>
    </source>
</reference>
<evidence type="ECO:0000313" key="3">
    <source>
        <dbReference type="Proteomes" id="UP000820669"/>
    </source>
</evidence>
<evidence type="ECO:0000313" key="2">
    <source>
        <dbReference type="EMBL" id="NMI00731.1"/>
    </source>
</evidence>
<evidence type="ECO:0008006" key="4">
    <source>
        <dbReference type="Google" id="ProtNLM"/>
    </source>
</evidence>
<dbReference type="RefSeq" id="WP_169384195.1">
    <property type="nucleotide sequence ID" value="NZ_JAAXLA010000063.1"/>
</dbReference>
<keyword evidence="3" id="KW-1185">Reference proteome</keyword>
<gene>
    <name evidence="2" type="ORF">HF526_25990</name>
</gene>